<keyword evidence="5 6" id="KW-0067">ATP-binding</keyword>
<dbReference type="InterPro" id="IPR000719">
    <property type="entry name" value="Prot_kinase_dom"/>
</dbReference>
<dbReference type="PANTHER" id="PTHR46146:SF23">
    <property type="entry name" value="PROTEIN KINASE DOMAIN-CONTAINING PROTEIN"/>
    <property type="match status" value="1"/>
</dbReference>
<dbReference type="SMART" id="SM00220">
    <property type="entry name" value="S_TKc"/>
    <property type="match status" value="1"/>
</dbReference>
<keyword evidence="4" id="KW-0418">Kinase</keyword>
<dbReference type="InterPro" id="IPR011009">
    <property type="entry name" value="Kinase-like_dom_sf"/>
</dbReference>
<keyword evidence="3 6" id="KW-0547">Nucleotide-binding</keyword>
<feature type="domain" description="Protein kinase" evidence="8">
    <location>
        <begin position="99"/>
        <end position="380"/>
    </location>
</feature>
<feature type="region of interest" description="Disordered" evidence="7">
    <location>
        <begin position="458"/>
        <end position="489"/>
    </location>
</feature>
<dbReference type="SUPFAM" id="SSF56112">
    <property type="entry name" value="Protein kinase-like (PK-like)"/>
    <property type="match status" value="1"/>
</dbReference>
<evidence type="ECO:0000313" key="10">
    <source>
        <dbReference type="Proteomes" id="UP000077202"/>
    </source>
</evidence>
<evidence type="ECO:0000256" key="5">
    <source>
        <dbReference type="ARBA" id="ARBA00022840"/>
    </source>
</evidence>
<organism evidence="9 10">
    <name type="scientific">Marchantia polymorpha subsp. ruderalis</name>
    <dbReference type="NCBI Taxonomy" id="1480154"/>
    <lineage>
        <taxon>Eukaryota</taxon>
        <taxon>Viridiplantae</taxon>
        <taxon>Streptophyta</taxon>
        <taxon>Embryophyta</taxon>
        <taxon>Marchantiophyta</taxon>
        <taxon>Marchantiopsida</taxon>
        <taxon>Marchantiidae</taxon>
        <taxon>Marchantiales</taxon>
        <taxon>Marchantiaceae</taxon>
        <taxon>Marchantia</taxon>
    </lineage>
</organism>
<proteinExistence type="predicted"/>
<feature type="region of interest" description="Disordered" evidence="7">
    <location>
        <begin position="518"/>
        <end position="564"/>
    </location>
</feature>
<dbReference type="PROSITE" id="PS50011">
    <property type="entry name" value="PROTEIN_KINASE_DOM"/>
    <property type="match status" value="1"/>
</dbReference>
<evidence type="ECO:0000256" key="2">
    <source>
        <dbReference type="ARBA" id="ARBA00022679"/>
    </source>
</evidence>
<dbReference type="InterPro" id="IPR008271">
    <property type="entry name" value="Ser/Thr_kinase_AS"/>
</dbReference>
<dbReference type="Pfam" id="PF07714">
    <property type="entry name" value="PK_Tyr_Ser-Thr"/>
    <property type="match status" value="1"/>
</dbReference>
<dbReference type="PANTHER" id="PTHR46146">
    <property type="entry name" value="SERINE/THREONINE-PROTEIN KINASE-LIKE PROTEIN CCR4"/>
    <property type="match status" value="1"/>
</dbReference>
<evidence type="ECO:0000313" key="9">
    <source>
        <dbReference type="EMBL" id="OAE25780.1"/>
    </source>
</evidence>
<evidence type="ECO:0000256" key="3">
    <source>
        <dbReference type="ARBA" id="ARBA00022741"/>
    </source>
</evidence>
<keyword evidence="2" id="KW-0808">Transferase</keyword>
<feature type="binding site" evidence="6">
    <location>
        <position position="127"/>
    </location>
    <ligand>
        <name>ATP</name>
        <dbReference type="ChEBI" id="CHEBI:30616"/>
    </ligand>
</feature>
<feature type="compositionally biased region" description="Polar residues" evidence="7">
    <location>
        <begin position="518"/>
        <end position="527"/>
    </location>
</feature>
<dbReference type="GO" id="GO:0005524">
    <property type="term" value="F:ATP binding"/>
    <property type="evidence" value="ECO:0007669"/>
    <property type="project" value="UniProtKB-UniRule"/>
</dbReference>
<dbReference type="AlphaFoldDB" id="A0A176VYA0"/>
<comment type="caution">
    <text evidence="9">The sequence shown here is derived from an EMBL/GenBank/DDBJ whole genome shotgun (WGS) entry which is preliminary data.</text>
</comment>
<sequence length="605" mass="65591">MGLQLCWRCSCPCGHRESPKLAAAAASWLDGIWRRRLLCTGIRLVLESGACVFVHVRAFVVPMGSSAVMICDSCKTQPSKNVRVKVFKATELLKATQSFSEANLLGKGSHSCVYRGTLADGRTVAVKRPTVARRGLQDVSSFDNELEILSKLQHRHLVNLIGYSNETPEKLLVVEFMGNGTLYELLHGNASEPLSWPLRVHMALQAAKALAALHSASPPIIHRDIKSSNVLVDASWNAKVGDLGLALRGHLEDVVRQRTPPAGTMGYIDPEYETPSQLSTKSDVFSFGILLLEIMSGRNAIDVRYNPSSIVDWAVPLIKQGKALSLCDPALKPPQNAKAVKQLAAIAARCVRLSRDRRPSMADVVEGLRTIRKKVPLPRFGGKPARNSSVASNPAVRAEATESLSASSSSSYQSQTTCQSQSLSIFDEGSIIDDGDVSLAESLIRSHTSIRKRLRNLSDSSRVSDSDLQVLGTPSSWRTGADPLRSSFSGTSSLRREIAHSLGGLAVSPQSLSSRRFVRSNDSSIAPTKSDKRTNFVERTPSMPVETSEPQPSPAQKAADRRTLRERGRLASLVIDYVAEDGSRRAAMLSDGTKSIQPHAVTVTA</sequence>
<evidence type="ECO:0000259" key="8">
    <source>
        <dbReference type="PROSITE" id="PS50011"/>
    </source>
</evidence>
<reference evidence="9" key="1">
    <citation type="submission" date="2016-03" db="EMBL/GenBank/DDBJ databases">
        <title>Mechanisms controlling the formation of the plant cell surface in tip-growing cells are functionally conserved among land plants.</title>
        <authorList>
            <person name="Honkanen S."/>
            <person name="Jones V.A."/>
            <person name="Morieri G."/>
            <person name="Champion C."/>
            <person name="Hetherington A.J."/>
            <person name="Kelly S."/>
            <person name="Saint-Marcoux D."/>
            <person name="Proust H."/>
            <person name="Prescott H."/>
            <person name="Dolan L."/>
        </authorList>
    </citation>
    <scope>NUCLEOTIDE SEQUENCE [LARGE SCALE GENOMIC DNA]</scope>
    <source>
        <tissue evidence="9">Whole gametophyte</tissue>
    </source>
</reference>
<gene>
    <name evidence="9" type="ORF">AXG93_4368s2410</name>
</gene>
<accession>A0A176VYA0</accession>
<evidence type="ECO:0000256" key="4">
    <source>
        <dbReference type="ARBA" id="ARBA00022777"/>
    </source>
</evidence>
<feature type="compositionally biased region" description="Low complexity" evidence="7">
    <location>
        <begin position="458"/>
        <end position="468"/>
    </location>
</feature>
<evidence type="ECO:0000256" key="6">
    <source>
        <dbReference type="PROSITE-ProRule" id="PRU10141"/>
    </source>
</evidence>
<dbReference type="PROSITE" id="PS00108">
    <property type="entry name" value="PROTEIN_KINASE_ST"/>
    <property type="match status" value="1"/>
</dbReference>
<dbReference type="InterPro" id="IPR017441">
    <property type="entry name" value="Protein_kinase_ATP_BS"/>
</dbReference>
<evidence type="ECO:0000256" key="1">
    <source>
        <dbReference type="ARBA" id="ARBA00022527"/>
    </source>
</evidence>
<dbReference type="PROSITE" id="PS00107">
    <property type="entry name" value="PROTEIN_KINASE_ATP"/>
    <property type="match status" value="1"/>
</dbReference>
<dbReference type="InterPro" id="IPR001245">
    <property type="entry name" value="Ser-Thr/Tyr_kinase_cat_dom"/>
</dbReference>
<dbReference type="Gene3D" id="3.30.200.20">
    <property type="entry name" value="Phosphorylase Kinase, domain 1"/>
    <property type="match status" value="1"/>
</dbReference>
<dbReference type="GO" id="GO:0004674">
    <property type="term" value="F:protein serine/threonine kinase activity"/>
    <property type="evidence" value="ECO:0007669"/>
    <property type="project" value="UniProtKB-KW"/>
</dbReference>
<feature type="region of interest" description="Disordered" evidence="7">
    <location>
        <begin position="376"/>
        <end position="396"/>
    </location>
</feature>
<protein>
    <recommendedName>
        <fullName evidence="8">Protein kinase domain-containing protein</fullName>
    </recommendedName>
</protein>
<keyword evidence="1" id="KW-0723">Serine/threonine-protein kinase</keyword>
<keyword evidence="10" id="KW-1185">Reference proteome</keyword>
<dbReference type="Gene3D" id="1.10.510.10">
    <property type="entry name" value="Transferase(Phosphotransferase) domain 1"/>
    <property type="match status" value="1"/>
</dbReference>
<dbReference type="Proteomes" id="UP000077202">
    <property type="component" value="Unassembled WGS sequence"/>
</dbReference>
<dbReference type="EMBL" id="LVLJ01002295">
    <property type="protein sequence ID" value="OAE25780.1"/>
    <property type="molecule type" value="Genomic_DNA"/>
</dbReference>
<evidence type="ECO:0000256" key="7">
    <source>
        <dbReference type="SAM" id="MobiDB-lite"/>
    </source>
</evidence>
<name>A0A176VYA0_MARPO</name>